<dbReference type="InterPro" id="IPR041805">
    <property type="entry name" value="ASMase/PPN1_MPP"/>
</dbReference>
<feature type="chain" id="PRO_5018213858" description="Sphingomyelin phosphodiesterase" evidence="15">
    <location>
        <begin position="21"/>
        <end position="573"/>
    </location>
</feature>
<dbReference type="InterPro" id="IPR045473">
    <property type="entry name" value="ASM_C"/>
</dbReference>
<feature type="disulfide bond" evidence="14">
    <location>
        <begin position="81"/>
        <end position="92"/>
    </location>
</feature>
<keyword evidence="4 13" id="KW-0479">Metal-binding</keyword>
<dbReference type="GO" id="GO:0061750">
    <property type="term" value="F:acid sphingomyelin phosphodiesterase activity"/>
    <property type="evidence" value="ECO:0007669"/>
    <property type="project" value="TreeGrafter"/>
</dbReference>
<feature type="signal peptide" evidence="15">
    <location>
        <begin position="1"/>
        <end position="20"/>
    </location>
</feature>
<feature type="binding site" evidence="13">
    <location>
        <position position="281"/>
    </location>
    <ligand>
        <name>Zn(2+)</name>
        <dbReference type="ChEBI" id="CHEBI:29105"/>
        <label>2</label>
    </ligand>
</feature>
<feature type="binding site" evidence="13">
    <location>
        <position position="166"/>
    </location>
    <ligand>
        <name>Zn(2+)</name>
        <dbReference type="ChEBI" id="CHEBI:29105"/>
        <label>1</label>
    </ligand>
</feature>
<evidence type="ECO:0000259" key="16">
    <source>
        <dbReference type="PROSITE" id="PS50015"/>
    </source>
</evidence>
<dbReference type="GO" id="GO:0005615">
    <property type="term" value="C:extracellular space"/>
    <property type="evidence" value="ECO:0007669"/>
    <property type="project" value="TreeGrafter"/>
</dbReference>
<feature type="domain" description="Saposin B-type" evidence="16">
    <location>
        <begin position="47"/>
        <end position="128"/>
    </location>
</feature>
<dbReference type="Gene3D" id="3.60.21.10">
    <property type="match status" value="1"/>
</dbReference>
<dbReference type="GO" id="GO:0046513">
    <property type="term" value="P:ceramide biosynthetic process"/>
    <property type="evidence" value="ECO:0007669"/>
    <property type="project" value="TreeGrafter"/>
</dbReference>
<evidence type="ECO:0000256" key="1">
    <source>
        <dbReference type="ARBA" id="ARBA00004613"/>
    </source>
</evidence>
<evidence type="ECO:0000256" key="9">
    <source>
        <dbReference type="ARBA" id="ARBA00023180"/>
    </source>
</evidence>
<dbReference type="GO" id="GO:0016798">
    <property type="term" value="F:hydrolase activity, acting on glycosyl bonds"/>
    <property type="evidence" value="ECO:0007669"/>
    <property type="project" value="UniProtKB-KW"/>
</dbReference>
<dbReference type="SUPFAM" id="SSF56300">
    <property type="entry name" value="Metallo-dependent phosphatases"/>
    <property type="match status" value="1"/>
</dbReference>
<sequence length="573" mass="67228">MRQLILSLTIIFLLTDQIICNYLKSVFFSETPLCTSELECRQAKLKLDSYCATCTVILPMVKFLILTDLTKVLEKMALAICVGPDFSNTKMCQDIINTYKSTVYKVLIKTPLSDEELCHAFLECKPVKNKALNWTINLPDTKKPEPIQPQKPLPFFPTIRILHLTDIHFDMEYKTGSLADCDQILCCRNQSTSMNKSESKKRLAGAWGDYRYCGLPQWTLESMFDHISKKDEFDFIYWTGDLGPHSVWEDSKENQLEYFKNLRLMFEKYFPNKKIYSTVGNHDTEPDNLYPLMKTNSMSWLYDALYPDWQRFGAPESQKKSIQNRGAFYTTELFPGLRLFSLNNAYCYAYNFWMFINSVDPLDQLKLLVQILQESENKGEKVHIIGHINPSGCMRSFSENYYKIVNRYESTIVGQFFGHTHNDQFEIFYDLENLKRPVGVAYMTGSITTYPLMNPAYRIFEIDGAYRSSSYQILDYETYFMNLTEANLKPKSGPVWRKEYSAKRAYNLNSLLPSEWNNFIESLWNDVNNPLFDVLYRHFSKSYDQEIDCDFKCRRSFLCKFKQARSDFFIRCY</sequence>
<comment type="caution">
    <text evidence="17">The sequence shown here is derived from an EMBL/GenBank/DDBJ whole genome shotgun (WGS) entry which is preliminary data.</text>
</comment>
<evidence type="ECO:0000313" key="17">
    <source>
        <dbReference type="EMBL" id="RMZ97993.1"/>
    </source>
</evidence>
<keyword evidence="9" id="KW-0325">Glycoprotein</keyword>
<feature type="binding site" evidence="13">
    <location>
        <position position="241"/>
    </location>
    <ligand>
        <name>Zn(2+)</name>
        <dbReference type="ChEBI" id="CHEBI:29105"/>
        <label>1</label>
    </ligand>
</feature>
<dbReference type="Pfam" id="PF19272">
    <property type="entry name" value="ASMase_C"/>
    <property type="match status" value="1"/>
</dbReference>
<evidence type="ECO:0000256" key="7">
    <source>
        <dbReference type="ARBA" id="ARBA00022833"/>
    </source>
</evidence>
<accession>A0A3M7PG50</accession>
<evidence type="ECO:0000256" key="3">
    <source>
        <dbReference type="ARBA" id="ARBA00022525"/>
    </source>
</evidence>
<comment type="function">
    <text evidence="12">Converts sphingomyelin to ceramide.</text>
</comment>
<keyword evidence="6 12" id="KW-0378">Hydrolase</keyword>
<comment type="catalytic activity">
    <reaction evidence="11">
        <text>a sphingomyelin + H2O = phosphocholine + an N-acylsphing-4-enine + H(+)</text>
        <dbReference type="Rhea" id="RHEA:19253"/>
        <dbReference type="ChEBI" id="CHEBI:15377"/>
        <dbReference type="ChEBI" id="CHEBI:15378"/>
        <dbReference type="ChEBI" id="CHEBI:17636"/>
        <dbReference type="ChEBI" id="CHEBI:52639"/>
        <dbReference type="ChEBI" id="CHEBI:295975"/>
        <dbReference type="EC" id="3.1.4.12"/>
    </reaction>
    <physiologicalReaction direction="left-to-right" evidence="11">
        <dbReference type="Rhea" id="RHEA:19254"/>
    </physiologicalReaction>
</comment>
<dbReference type="AlphaFoldDB" id="A0A3M7PG50"/>
<dbReference type="PANTHER" id="PTHR10340:SF34">
    <property type="entry name" value="SPHINGOMYELIN PHOSPHODIESTERASE"/>
    <property type="match status" value="1"/>
</dbReference>
<gene>
    <name evidence="17" type="ORF">BpHYR1_015495</name>
</gene>
<dbReference type="GO" id="GO:0006685">
    <property type="term" value="P:sphingomyelin catabolic process"/>
    <property type="evidence" value="ECO:0007669"/>
    <property type="project" value="UniProtKB-UniRule"/>
</dbReference>
<keyword evidence="18" id="KW-1185">Reference proteome</keyword>
<feature type="binding site" evidence="13">
    <location>
        <position position="419"/>
    </location>
    <ligand>
        <name>Zn(2+)</name>
        <dbReference type="ChEBI" id="CHEBI:29105"/>
        <label>2</label>
    </ligand>
</feature>
<dbReference type="PIRSF" id="PIRSF000948">
    <property type="entry name" value="Sphingomy_PDE"/>
    <property type="match status" value="1"/>
</dbReference>
<feature type="binding site" evidence="13">
    <location>
        <position position="421"/>
    </location>
    <ligand>
        <name>Zn(2+)</name>
        <dbReference type="ChEBI" id="CHEBI:29105"/>
        <label>1</label>
    </ligand>
</feature>
<dbReference type="GO" id="GO:0016020">
    <property type="term" value="C:membrane"/>
    <property type="evidence" value="ECO:0007669"/>
    <property type="project" value="GOC"/>
</dbReference>
<evidence type="ECO:0000256" key="14">
    <source>
        <dbReference type="PIRSR" id="PIRSR000948-2"/>
    </source>
</evidence>
<dbReference type="CDD" id="cd00842">
    <property type="entry name" value="MPP_ASMase"/>
    <property type="match status" value="1"/>
</dbReference>
<dbReference type="InterPro" id="IPR011001">
    <property type="entry name" value="Saposin-like"/>
</dbReference>
<evidence type="ECO:0000256" key="10">
    <source>
        <dbReference type="ARBA" id="ARBA00023295"/>
    </source>
</evidence>
<dbReference type="EMBL" id="REGN01011042">
    <property type="protein sequence ID" value="RMZ97993.1"/>
    <property type="molecule type" value="Genomic_DNA"/>
</dbReference>
<keyword evidence="5 15" id="KW-0732">Signal</keyword>
<dbReference type="SUPFAM" id="SSF47862">
    <property type="entry name" value="Saposin"/>
    <property type="match status" value="1"/>
</dbReference>
<dbReference type="OrthoDB" id="282973at2759"/>
<evidence type="ECO:0000256" key="5">
    <source>
        <dbReference type="ARBA" id="ARBA00022729"/>
    </source>
</evidence>
<proteinExistence type="inferred from homology"/>
<feature type="binding site" evidence="13">
    <location>
        <position position="168"/>
    </location>
    <ligand>
        <name>Zn(2+)</name>
        <dbReference type="ChEBI" id="CHEBI:29105"/>
        <label>1</label>
    </ligand>
</feature>
<keyword evidence="8 14" id="KW-1015">Disulfide bond</keyword>
<dbReference type="Pfam" id="PF00149">
    <property type="entry name" value="Metallophos"/>
    <property type="match status" value="1"/>
</dbReference>
<dbReference type="GO" id="GO:0005764">
    <property type="term" value="C:lysosome"/>
    <property type="evidence" value="ECO:0007669"/>
    <property type="project" value="TreeGrafter"/>
</dbReference>
<feature type="disulfide bond" evidence="14">
    <location>
        <begin position="549"/>
        <end position="553"/>
    </location>
</feature>
<evidence type="ECO:0000256" key="8">
    <source>
        <dbReference type="ARBA" id="ARBA00023157"/>
    </source>
</evidence>
<feature type="binding site" evidence="13">
    <location>
        <position position="241"/>
    </location>
    <ligand>
        <name>Zn(2+)</name>
        <dbReference type="ChEBI" id="CHEBI:29105"/>
        <label>2</label>
    </ligand>
</feature>
<evidence type="ECO:0000313" key="18">
    <source>
        <dbReference type="Proteomes" id="UP000276133"/>
    </source>
</evidence>
<comment type="subcellular location">
    <subcellularLocation>
        <location evidence="1">Secreted</location>
    </subcellularLocation>
</comment>
<name>A0A3M7PG50_BRAPC</name>
<feature type="disulfide bond" evidence="14">
    <location>
        <begin position="187"/>
        <end position="213"/>
    </location>
</feature>
<evidence type="ECO:0000256" key="6">
    <source>
        <dbReference type="ARBA" id="ARBA00022801"/>
    </source>
</evidence>
<dbReference type="GO" id="GO:0046872">
    <property type="term" value="F:metal ion binding"/>
    <property type="evidence" value="ECO:0007669"/>
    <property type="project" value="UniProtKB-KW"/>
</dbReference>
<dbReference type="PROSITE" id="PS50015">
    <property type="entry name" value="SAP_B"/>
    <property type="match status" value="1"/>
</dbReference>
<evidence type="ECO:0000256" key="4">
    <source>
        <dbReference type="ARBA" id="ARBA00022723"/>
    </source>
</evidence>
<keyword evidence="7 13" id="KW-0862">Zinc</keyword>
<dbReference type="PANTHER" id="PTHR10340">
    <property type="entry name" value="SPHINGOMYELIN PHOSPHODIESTERASE"/>
    <property type="match status" value="1"/>
</dbReference>
<evidence type="ECO:0000256" key="13">
    <source>
        <dbReference type="PIRSR" id="PIRSR000948-1"/>
    </source>
</evidence>
<dbReference type="InterPro" id="IPR029052">
    <property type="entry name" value="Metallo-depent_PP-like"/>
</dbReference>
<dbReference type="InterPro" id="IPR008139">
    <property type="entry name" value="SaposinB_dom"/>
</dbReference>
<reference evidence="17 18" key="1">
    <citation type="journal article" date="2018" name="Sci. Rep.">
        <title>Genomic signatures of local adaptation to the degree of environmental predictability in rotifers.</title>
        <authorList>
            <person name="Franch-Gras L."/>
            <person name="Hahn C."/>
            <person name="Garcia-Roger E.M."/>
            <person name="Carmona M.J."/>
            <person name="Serra M."/>
            <person name="Gomez A."/>
        </authorList>
    </citation>
    <scope>NUCLEOTIDE SEQUENCE [LARGE SCALE GENOMIC DNA]</scope>
    <source>
        <strain evidence="17">HYR1</strain>
    </source>
</reference>
<feature type="disulfide bond" evidence="14">
    <location>
        <begin position="181"/>
        <end position="186"/>
    </location>
</feature>
<comment type="similarity">
    <text evidence="2 12">Belongs to the acid sphingomyelinase family.</text>
</comment>
<dbReference type="InterPro" id="IPR004843">
    <property type="entry name" value="Calcineurin-like_PHP"/>
</dbReference>
<protein>
    <recommendedName>
        <fullName evidence="12">Sphingomyelin phosphodiesterase</fullName>
    </recommendedName>
</protein>
<evidence type="ECO:0000256" key="15">
    <source>
        <dbReference type="SAM" id="SignalP"/>
    </source>
</evidence>
<keyword evidence="3" id="KW-0964">Secreted</keyword>
<evidence type="ECO:0000256" key="2">
    <source>
        <dbReference type="ARBA" id="ARBA00008234"/>
    </source>
</evidence>
<feature type="disulfide bond" evidence="14">
    <location>
        <begin position="54"/>
        <end position="118"/>
    </location>
</feature>
<dbReference type="Proteomes" id="UP000276133">
    <property type="component" value="Unassembled WGS sequence"/>
</dbReference>
<keyword evidence="10 12" id="KW-0326">Glycosidase</keyword>
<dbReference type="InterPro" id="IPR011160">
    <property type="entry name" value="Sphingomy_PDE"/>
</dbReference>
<feature type="disulfide bond" evidence="14">
    <location>
        <begin position="347"/>
        <end position="393"/>
    </location>
</feature>
<comment type="cofactor">
    <cofactor evidence="13">
        <name>Zn(2+)</name>
        <dbReference type="ChEBI" id="CHEBI:29105"/>
    </cofactor>
    <text evidence="13">Binds 2 Zn(2+) ions per subunit.</text>
</comment>
<evidence type="ECO:0000256" key="11">
    <source>
        <dbReference type="ARBA" id="ARBA00047268"/>
    </source>
</evidence>
<dbReference type="STRING" id="10195.A0A3M7PG50"/>
<organism evidence="17 18">
    <name type="scientific">Brachionus plicatilis</name>
    <name type="common">Marine rotifer</name>
    <name type="synonym">Brachionus muelleri</name>
    <dbReference type="NCBI Taxonomy" id="10195"/>
    <lineage>
        <taxon>Eukaryota</taxon>
        <taxon>Metazoa</taxon>
        <taxon>Spiralia</taxon>
        <taxon>Gnathifera</taxon>
        <taxon>Rotifera</taxon>
        <taxon>Eurotatoria</taxon>
        <taxon>Monogononta</taxon>
        <taxon>Pseudotrocha</taxon>
        <taxon>Ploima</taxon>
        <taxon>Brachionidae</taxon>
        <taxon>Brachionus</taxon>
    </lineage>
</organism>
<evidence type="ECO:0000256" key="12">
    <source>
        <dbReference type="PIRNR" id="PIRNR000948"/>
    </source>
</evidence>
<feature type="binding site" evidence="13">
    <location>
        <position position="387"/>
    </location>
    <ligand>
        <name>Zn(2+)</name>
        <dbReference type="ChEBI" id="CHEBI:29105"/>
        <label>2</label>
    </ligand>
</feature>